<comment type="caution">
    <text evidence="1">The sequence shown here is derived from an EMBL/GenBank/DDBJ whole genome shotgun (WGS) entry which is preliminary data.</text>
</comment>
<name>A0ABQ1V5P5_9BACT</name>
<dbReference type="EMBL" id="BMIU01000015">
    <property type="protein sequence ID" value="GGF38672.1"/>
    <property type="molecule type" value="Genomic_DNA"/>
</dbReference>
<evidence type="ECO:0000313" key="1">
    <source>
        <dbReference type="EMBL" id="GGF38672.1"/>
    </source>
</evidence>
<evidence type="ECO:0000313" key="2">
    <source>
        <dbReference type="Proteomes" id="UP000647339"/>
    </source>
</evidence>
<reference evidence="2" key="1">
    <citation type="journal article" date="2019" name="Int. J. Syst. Evol. Microbiol.">
        <title>The Global Catalogue of Microorganisms (GCM) 10K type strain sequencing project: providing services to taxonomists for standard genome sequencing and annotation.</title>
        <authorList>
            <consortium name="The Broad Institute Genomics Platform"/>
            <consortium name="The Broad Institute Genome Sequencing Center for Infectious Disease"/>
            <person name="Wu L."/>
            <person name="Ma J."/>
        </authorList>
    </citation>
    <scope>NUCLEOTIDE SEQUENCE [LARGE SCALE GENOMIC DNA]</scope>
    <source>
        <strain evidence="2">CGMCC 1.15407</strain>
    </source>
</reference>
<sequence>MGSLKMIHKIFFGNLFGLNSVDENGAAYRYVLHGGVVSTVFSAIRMLIFKVQQLVGERILGSWKIDHYYN</sequence>
<keyword evidence="2" id="KW-1185">Reference proteome</keyword>
<protein>
    <submittedName>
        <fullName evidence="1">Uncharacterized protein</fullName>
    </submittedName>
</protein>
<organism evidence="1 2">
    <name type="scientific">Echinicola rosea</name>
    <dbReference type="NCBI Taxonomy" id="1807691"/>
    <lineage>
        <taxon>Bacteria</taxon>
        <taxon>Pseudomonadati</taxon>
        <taxon>Bacteroidota</taxon>
        <taxon>Cytophagia</taxon>
        <taxon>Cytophagales</taxon>
        <taxon>Cyclobacteriaceae</taxon>
        <taxon>Echinicola</taxon>
    </lineage>
</organism>
<proteinExistence type="predicted"/>
<gene>
    <name evidence="1" type="ORF">GCM10011339_29090</name>
</gene>
<accession>A0ABQ1V5P5</accession>
<dbReference type="Proteomes" id="UP000647339">
    <property type="component" value="Unassembled WGS sequence"/>
</dbReference>